<feature type="region of interest" description="Disordered" evidence="1">
    <location>
        <begin position="28"/>
        <end position="55"/>
    </location>
</feature>
<reference evidence="3 4" key="1">
    <citation type="journal article" date="2021" name="Int. J. Syst. Evol. Microbiol.">
        <title>Clostridium zeae sp. nov., isolated from corn silage.</title>
        <authorList>
            <person name="Kobayashi H."/>
            <person name="Tanizawa Y."/>
            <person name="Yagura M."/>
            <person name="Sakamoto M."/>
            <person name="Ohkuma M."/>
            <person name="Tohno M."/>
        </authorList>
    </citation>
    <scope>NUCLEOTIDE SEQUENCE [LARGE SCALE GENOMIC DNA]</scope>
    <source>
        <strain evidence="3 4">CSC2</strain>
    </source>
</reference>
<dbReference type="Proteomes" id="UP000663802">
    <property type="component" value="Unassembled WGS sequence"/>
</dbReference>
<evidence type="ECO:0008006" key="5">
    <source>
        <dbReference type="Google" id="ProtNLM"/>
    </source>
</evidence>
<keyword evidence="4" id="KW-1185">Reference proteome</keyword>
<sequence>MRKNITLIIIAVLIISISGCSNTTKNNKNIGDNSVISTKTPSNQENNIADKSTDDNIKGLEKSFKEPTDLKKPNIEDARNFKQSLKNGSVIMISKYNNDKLEVYNISMLDKFVDSFNHGKKDYVCIIKGTLGRNDKLSVNKLAEYETDGKLIKSIIYDTYANKNNFVQATPIYFPKIAKTSYGDAIRYSILENKDTPDDMGATIISFNKGDIKN</sequence>
<evidence type="ECO:0000256" key="2">
    <source>
        <dbReference type="SAM" id="SignalP"/>
    </source>
</evidence>
<organism evidence="3 4">
    <name type="scientific">Clostridium zeae</name>
    <dbReference type="NCBI Taxonomy" id="2759022"/>
    <lineage>
        <taxon>Bacteria</taxon>
        <taxon>Bacillati</taxon>
        <taxon>Bacillota</taxon>
        <taxon>Clostridia</taxon>
        <taxon>Eubacteriales</taxon>
        <taxon>Clostridiaceae</taxon>
        <taxon>Clostridium</taxon>
    </lineage>
</organism>
<comment type="caution">
    <text evidence="3">The sequence shown here is derived from an EMBL/GenBank/DDBJ whole genome shotgun (WGS) entry which is preliminary data.</text>
</comment>
<dbReference type="PROSITE" id="PS51257">
    <property type="entry name" value="PROKAR_LIPOPROTEIN"/>
    <property type="match status" value="1"/>
</dbReference>
<dbReference type="RefSeq" id="WP_206870538.1">
    <property type="nucleotide sequence ID" value="NZ_BMBA01000002.1"/>
</dbReference>
<evidence type="ECO:0000313" key="3">
    <source>
        <dbReference type="EMBL" id="GFZ32282.1"/>
    </source>
</evidence>
<protein>
    <recommendedName>
        <fullName evidence="5">Lipoprotein</fullName>
    </recommendedName>
</protein>
<feature type="chain" id="PRO_5046848983" description="Lipoprotein" evidence="2">
    <location>
        <begin position="24"/>
        <end position="214"/>
    </location>
</feature>
<feature type="compositionally biased region" description="Polar residues" evidence="1">
    <location>
        <begin position="28"/>
        <end position="50"/>
    </location>
</feature>
<gene>
    <name evidence="3" type="ORF">CSC2_28080</name>
</gene>
<feature type="signal peptide" evidence="2">
    <location>
        <begin position="1"/>
        <end position="23"/>
    </location>
</feature>
<evidence type="ECO:0000313" key="4">
    <source>
        <dbReference type="Proteomes" id="UP000663802"/>
    </source>
</evidence>
<accession>A0ABQ1EBV0</accession>
<evidence type="ECO:0000256" key="1">
    <source>
        <dbReference type="SAM" id="MobiDB-lite"/>
    </source>
</evidence>
<keyword evidence="2" id="KW-0732">Signal</keyword>
<proteinExistence type="predicted"/>
<dbReference type="EMBL" id="BMBA01000002">
    <property type="protein sequence ID" value="GFZ32282.1"/>
    <property type="molecule type" value="Genomic_DNA"/>
</dbReference>
<name>A0ABQ1EBV0_9CLOT</name>